<dbReference type="PANTHER" id="PTHR36152">
    <property type="entry name" value="CYTOPLASMIC PROTEIN-RELATED"/>
    <property type="match status" value="1"/>
</dbReference>
<dbReference type="InterPro" id="IPR053165">
    <property type="entry name" value="HSI-I_assembly_Hcp1"/>
</dbReference>
<dbReference type="SUPFAM" id="SSF141452">
    <property type="entry name" value="Hcp1-like"/>
    <property type="match status" value="1"/>
</dbReference>
<dbReference type="Pfam" id="PF05638">
    <property type="entry name" value="T6SS_HCP"/>
    <property type="match status" value="1"/>
</dbReference>
<dbReference type="Gene3D" id="2.30.110.20">
    <property type="entry name" value="Hcp1-like"/>
    <property type="match status" value="1"/>
</dbReference>
<organism evidence="1 2">
    <name type="scientific">Limnobacter litoralis</name>
    <dbReference type="NCBI Taxonomy" id="481366"/>
    <lineage>
        <taxon>Bacteria</taxon>
        <taxon>Pseudomonadati</taxon>
        <taxon>Pseudomonadota</taxon>
        <taxon>Betaproteobacteria</taxon>
        <taxon>Burkholderiales</taxon>
        <taxon>Burkholderiaceae</taxon>
        <taxon>Limnobacter</taxon>
    </lineage>
</organism>
<dbReference type="InterPro" id="IPR036624">
    <property type="entry name" value="Hcp1-lik_sf"/>
</dbReference>
<protein>
    <submittedName>
        <fullName evidence="1">Uncharacterized protein</fullName>
    </submittedName>
</protein>
<proteinExistence type="predicted"/>
<reference evidence="2" key="1">
    <citation type="journal article" date="2019" name="Int. J. Syst. Evol. Microbiol.">
        <title>The Global Catalogue of Microorganisms (GCM) 10K type strain sequencing project: providing services to taxonomists for standard genome sequencing and annotation.</title>
        <authorList>
            <consortium name="The Broad Institute Genomics Platform"/>
            <consortium name="The Broad Institute Genome Sequencing Center for Infectious Disease"/>
            <person name="Wu L."/>
            <person name="Ma J."/>
        </authorList>
    </citation>
    <scope>NUCLEOTIDE SEQUENCE [LARGE SCALE GENOMIC DNA]</scope>
    <source>
        <strain evidence="2">NBRC 105857</strain>
    </source>
</reference>
<dbReference type="Proteomes" id="UP001156664">
    <property type="component" value="Unassembled WGS sequence"/>
</dbReference>
<comment type="caution">
    <text evidence="1">The sequence shown here is derived from an EMBL/GenBank/DDBJ whole genome shotgun (WGS) entry which is preliminary data.</text>
</comment>
<dbReference type="InterPro" id="IPR008514">
    <property type="entry name" value="T6SS_Hcp"/>
</dbReference>
<evidence type="ECO:0000313" key="2">
    <source>
        <dbReference type="Proteomes" id="UP001156664"/>
    </source>
</evidence>
<sequence length="126" mass="13502">MKSDMLMKITGISGESVDAVHKNAIHIDDLTWNIEQSVQIDRGSLGCNGRSNVKEVRITKSIDKASPVLRAQACVGTCYDSAIIIKRKAGSTAPLEYWKLTLKNVIVSGINSHLADGSSADKGGCK</sequence>
<keyword evidence="2" id="KW-1185">Reference proteome</keyword>
<name>A0ABQ5YUS3_9BURK</name>
<dbReference type="EMBL" id="BSOJ01000034">
    <property type="protein sequence ID" value="GLR27676.1"/>
    <property type="molecule type" value="Genomic_DNA"/>
</dbReference>
<evidence type="ECO:0000313" key="1">
    <source>
        <dbReference type="EMBL" id="GLR27676.1"/>
    </source>
</evidence>
<dbReference type="PANTHER" id="PTHR36152:SF5">
    <property type="entry name" value="PROTEIN HCP1"/>
    <property type="match status" value="1"/>
</dbReference>
<accession>A0ABQ5YUS3</accession>
<gene>
    <name evidence="1" type="ORF">GCM10007875_27670</name>
</gene>